<protein>
    <submittedName>
        <fullName evidence="2">Putative secreted protein</fullName>
    </submittedName>
</protein>
<evidence type="ECO:0000256" key="1">
    <source>
        <dbReference type="SAM" id="SignalP"/>
    </source>
</evidence>
<reference evidence="2" key="1">
    <citation type="submission" date="2019-12" db="EMBL/GenBank/DDBJ databases">
        <title>An insight into the sialome of adult female Ixodes ricinus ticks feeding for 6 days.</title>
        <authorList>
            <person name="Perner J."/>
            <person name="Ribeiro J.M.C."/>
        </authorList>
    </citation>
    <scope>NUCLEOTIDE SEQUENCE</scope>
    <source>
        <strain evidence="2">Semi-engorged</strain>
        <tissue evidence="2">Salivary glands</tissue>
    </source>
</reference>
<sequence length="80" mass="8874">MMFWHLLLCRSAVLMPCCLVTCCLDHAVLSCAVLLRSPHAVTQNPRTPSNGTRGFAPPDGRIFGRHFVRGHAARTRGQEM</sequence>
<dbReference type="AlphaFoldDB" id="A0A6B0UDJ8"/>
<organism evidence="2">
    <name type="scientific">Ixodes ricinus</name>
    <name type="common">Common tick</name>
    <name type="synonym">Acarus ricinus</name>
    <dbReference type="NCBI Taxonomy" id="34613"/>
    <lineage>
        <taxon>Eukaryota</taxon>
        <taxon>Metazoa</taxon>
        <taxon>Ecdysozoa</taxon>
        <taxon>Arthropoda</taxon>
        <taxon>Chelicerata</taxon>
        <taxon>Arachnida</taxon>
        <taxon>Acari</taxon>
        <taxon>Parasitiformes</taxon>
        <taxon>Ixodida</taxon>
        <taxon>Ixodoidea</taxon>
        <taxon>Ixodidae</taxon>
        <taxon>Ixodinae</taxon>
        <taxon>Ixodes</taxon>
    </lineage>
</organism>
<feature type="chain" id="PRO_5025358581" evidence="1">
    <location>
        <begin position="31"/>
        <end position="80"/>
    </location>
</feature>
<feature type="signal peptide" evidence="1">
    <location>
        <begin position="1"/>
        <end position="30"/>
    </location>
</feature>
<evidence type="ECO:0000313" key="2">
    <source>
        <dbReference type="EMBL" id="MXU84383.1"/>
    </source>
</evidence>
<proteinExistence type="predicted"/>
<name>A0A6B0UDJ8_IXORI</name>
<dbReference type="EMBL" id="GIFC01002300">
    <property type="protein sequence ID" value="MXU84383.1"/>
    <property type="molecule type" value="Transcribed_RNA"/>
</dbReference>
<keyword evidence="1" id="KW-0732">Signal</keyword>
<accession>A0A6B0UDJ8</accession>